<dbReference type="RefSeq" id="XP_028879043.1">
    <property type="nucleotide sequence ID" value="XM_029029667.1"/>
</dbReference>
<evidence type="ECO:0000256" key="1">
    <source>
        <dbReference type="SAM" id="MobiDB-lite"/>
    </source>
</evidence>
<evidence type="ECO:0000313" key="2">
    <source>
        <dbReference type="EMBL" id="ORC84977.1"/>
    </source>
</evidence>
<reference evidence="2 3" key="1">
    <citation type="submission" date="2017-03" db="EMBL/GenBank/DDBJ databases">
        <title>An alternative strategy for trypanosome survival in the mammalian bloodstream revealed through genome and transcriptome analysis of the ubiquitous bovine parasite Trypanosoma (Megatrypanum) theileri.</title>
        <authorList>
            <person name="Kelly S."/>
            <person name="Ivens A."/>
            <person name="Mott A."/>
            <person name="O'Neill E."/>
            <person name="Emms D."/>
            <person name="Macleod O."/>
            <person name="Voorheis P."/>
            <person name="Matthews J."/>
            <person name="Matthews K."/>
            <person name="Carrington M."/>
        </authorList>
    </citation>
    <scope>NUCLEOTIDE SEQUENCE [LARGE SCALE GENOMIC DNA]</scope>
    <source>
        <strain evidence="2">Edinburgh</strain>
    </source>
</reference>
<sequence length="649" mass="73021">MRRCCWLLQKNESFISTRVFSSDRPRRTPFFSIMSRVRLNSPESIRQTGGGSMETQPLSSVDKLTSRNCGGKNGFHGVSSTTYRRRTSSPYSVEKYRFSRLLRLKSRSDDEMDPSCCSDAASQEMQGREVVLTPSTLLQRLESIFPPGRKEEEKKKQTGHCVKCTAFTASVTGEDMLNTNIPFYEPNALADRLRPCCYRVPWKCVLLSRVDTTISSAERENTRSCSCNESVSKLLTTPAVYDVFVPISFLFDPDAREITSSSSLSSLRAGVEGGKARRSYFYSDAPSIKERIKCKDRSGRIVKSSSKLQRVAVLHHIPGLPDPTAASMTLEDYSQFLQYCTLQNTSQKTKVKRITESTSVMHCMGTDGMNNRDIGIHSVQKRLSEEKKTHQQQEQEHDGVHMMNAEKDEKTLDGGVGVWIIHPYRESIFFALRYTTASDHYEWLCSPQYTLFQDNCAQSSAATVATAAAAGEEVNDKSGGLHSQNNIVSSLSWAITPLQKAMISMKKKSEVLSQGKNKREDQKKHPKEMKTIFPTILYYCAANVPLSTEEKSAMMMSLLTNSLFDTTETTQTSGRSKGKQLKNGQEKKKKCKIRNTSKKKHHKGQSVAQLAMAWTPLPRTSRLMRGRQLMTNPDALAETLKYGLLRILH</sequence>
<feature type="region of interest" description="Disordered" evidence="1">
    <location>
        <begin position="383"/>
        <end position="402"/>
    </location>
</feature>
<dbReference type="OrthoDB" id="243125at2759"/>
<dbReference type="VEuPathDB" id="TriTrypDB:TM35_000391510"/>
<feature type="region of interest" description="Disordered" evidence="1">
    <location>
        <begin position="567"/>
        <end position="608"/>
    </location>
</feature>
<feature type="region of interest" description="Disordered" evidence="1">
    <location>
        <begin position="43"/>
        <end position="62"/>
    </location>
</feature>
<feature type="region of interest" description="Disordered" evidence="1">
    <location>
        <begin position="506"/>
        <end position="526"/>
    </location>
</feature>
<comment type="caution">
    <text evidence="2">The sequence shown here is derived from an EMBL/GenBank/DDBJ whole genome shotgun (WGS) entry which is preliminary data.</text>
</comment>
<protein>
    <submittedName>
        <fullName evidence="2">Uncharacterized protein</fullName>
    </submittedName>
</protein>
<dbReference type="GeneID" id="39989447"/>
<dbReference type="Proteomes" id="UP000192257">
    <property type="component" value="Unassembled WGS sequence"/>
</dbReference>
<proteinExistence type="predicted"/>
<accession>A0A1X0NJZ4</accession>
<gene>
    <name evidence="2" type="ORF">TM35_000391510</name>
</gene>
<dbReference type="AlphaFoldDB" id="A0A1X0NJZ4"/>
<name>A0A1X0NJZ4_9TRYP</name>
<dbReference type="EMBL" id="NBCO01000039">
    <property type="protein sequence ID" value="ORC84977.1"/>
    <property type="molecule type" value="Genomic_DNA"/>
</dbReference>
<keyword evidence="3" id="KW-1185">Reference proteome</keyword>
<feature type="compositionally biased region" description="Basic residues" evidence="1">
    <location>
        <begin position="587"/>
        <end position="604"/>
    </location>
</feature>
<organism evidence="2 3">
    <name type="scientific">Trypanosoma theileri</name>
    <dbReference type="NCBI Taxonomy" id="67003"/>
    <lineage>
        <taxon>Eukaryota</taxon>
        <taxon>Discoba</taxon>
        <taxon>Euglenozoa</taxon>
        <taxon>Kinetoplastea</taxon>
        <taxon>Metakinetoplastina</taxon>
        <taxon>Trypanosomatida</taxon>
        <taxon>Trypanosomatidae</taxon>
        <taxon>Trypanosoma</taxon>
    </lineage>
</organism>
<evidence type="ECO:0000313" key="3">
    <source>
        <dbReference type="Proteomes" id="UP000192257"/>
    </source>
</evidence>